<dbReference type="Proteomes" id="UP000708208">
    <property type="component" value="Unassembled WGS sequence"/>
</dbReference>
<comment type="caution">
    <text evidence="2">The sequence shown here is derived from an EMBL/GenBank/DDBJ whole genome shotgun (WGS) entry which is preliminary data.</text>
</comment>
<feature type="region of interest" description="Disordered" evidence="1">
    <location>
        <begin position="23"/>
        <end position="47"/>
    </location>
</feature>
<reference evidence="2" key="1">
    <citation type="submission" date="2021-06" db="EMBL/GenBank/DDBJ databases">
        <authorList>
            <person name="Hodson N. C."/>
            <person name="Mongue J. A."/>
            <person name="Jaron S. K."/>
        </authorList>
    </citation>
    <scope>NUCLEOTIDE SEQUENCE</scope>
</reference>
<keyword evidence="3" id="KW-1185">Reference proteome</keyword>
<accession>A0A8J2PWS6</accession>
<dbReference type="AlphaFoldDB" id="A0A8J2PWS6"/>
<sequence>MLGPLVGCSSPRLYRKRSRILTISSSDSSREPSEDREPNVSDAEPKLDHCINANEVQCDDLQAFRYLEQDWFFTDDVSSNHPSECSD</sequence>
<name>A0A8J2PWS6_9HEXA</name>
<proteinExistence type="predicted"/>
<organism evidence="2 3">
    <name type="scientific">Allacma fusca</name>
    <dbReference type="NCBI Taxonomy" id="39272"/>
    <lineage>
        <taxon>Eukaryota</taxon>
        <taxon>Metazoa</taxon>
        <taxon>Ecdysozoa</taxon>
        <taxon>Arthropoda</taxon>
        <taxon>Hexapoda</taxon>
        <taxon>Collembola</taxon>
        <taxon>Symphypleona</taxon>
        <taxon>Sminthuridae</taxon>
        <taxon>Allacma</taxon>
    </lineage>
</organism>
<dbReference type="EMBL" id="CAJVCH010559758">
    <property type="protein sequence ID" value="CAG7831282.1"/>
    <property type="molecule type" value="Genomic_DNA"/>
</dbReference>
<evidence type="ECO:0000313" key="2">
    <source>
        <dbReference type="EMBL" id="CAG7831282.1"/>
    </source>
</evidence>
<evidence type="ECO:0000313" key="3">
    <source>
        <dbReference type="Proteomes" id="UP000708208"/>
    </source>
</evidence>
<feature type="non-terminal residue" evidence="2">
    <location>
        <position position="1"/>
    </location>
</feature>
<evidence type="ECO:0000256" key="1">
    <source>
        <dbReference type="SAM" id="MobiDB-lite"/>
    </source>
</evidence>
<feature type="compositionally biased region" description="Basic and acidic residues" evidence="1">
    <location>
        <begin position="28"/>
        <end position="47"/>
    </location>
</feature>
<gene>
    <name evidence="2" type="ORF">AFUS01_LOCUS41034</name>
</gene>
<protein>
    <submittedName>
        <fullName evidence="2">Uncharacterized protein</fullName>
    </submittedName>
</protein>